<dbReference type="Pfam" id="PF00291">
    <property type="entry name" value="PALP"/>
    <property type="match status" value="1"/>
</dbReference>
<evidence type="ECO:0000256" key="3">
    <source>
        <dbReference type="ARBA" id="ARBA00022898"/>
    </source>
</evidence>
<protein>
    <submittedName>
        <fullName evidence="5">Cystathionine beta-synthase</fullName>
    </submittedName>
</protein>
<dbReference type="FunFam" id="3.40.50.1100:FF:000003">
    <property type="entry name" value="Cystathionine beta-synthase"/>
    <property type="match status" value="1"/>
</dbReference>
<dbReference type="STRING" id="407022.SAMN05661044_00917"/>
<accession>A0A1H7J4D9</accession>
<reference evidence="6" key="1">
    <citation type="submission" date="2016-10" db="EMBL/GenBank/DDBJ databases">
        <authorList>
            <person name="Varghese N."/>
            <person name="Submissions S."/>
        </authorList>
    </citation>
    <scope>NUCLEOTIDE SEQUENCE [LARGE SCALE GENOMIC DNA]</scope>
    <source>
        <strain evidence="6">DSM 18733</strain>
    </source>
</reference>
<dbReference type="PANTHER" id="PTHR10314">
    <property type="entry name" value="CYSTATHIONINE BETA-SYNTHASE"/>
    <property type="match status" value="1"/>
</dbReference>
<keyword evidence="6" id="KW-1185">Reference proteome</keyword>
<dbReference type="FunFam" id="3.40.50.1100:FF:000118">
    <property type="entry name" value="Related to CYS4-cystathionine beta-synthase"/>
    <property type="match status" value="1"/>
</dbReference>
<keyword evidence="3" id="KW-0663">Pyridoxal phosphate</keyword>
<dbReference type="RefSeq" id="WP_093319016.1">
    <property type="nucleotide sequence ID" value="NZ_FOAF01000001.1"/>
</dbReference>
<dbReference type="AlphaFoldDB" id="A0A1H7J4D9"/>
<dbReference type="InterPro" id="IPR001926">
    <property type="entry name" value="TrpB-like_PALP"/>
</dbReference>
<dbReference type="Gene3D" id="3.40.50.1100">
    <property type="match status" value="2"/>
</dbReference>
<gene>
    <name evidence="5" type="ORF">SAMN05661044_00917</name>
</gene>
<dbReference type="GO" id="GO:0009069">
    <property type="term" value="P:serine family amino acid metabolic process"/>
    <property type="evidence" value="ECO:0007669"/>
    <property type="project" value="UniProtKB-ARBA"/>
</dbReference>
<proteinExistence type="inferred from homology"/>
<feature type="domain" description="Tryptophan synthase beta chain-like PALP" evidence="4">
    <location>
        <begin position="3"/>
        <end position="297"/>
    </location>
</feature>
<dbReference type="Proteomes" id="UP000199421">
    <property type="component" value="Unassembled WGS sequence"/>
</dbReference>
<dbReference type="EMBL" id="FOAF01000001">
    <property type="protein sequence ID" value="SEK69599.1"/>
    <property type="molecule type" value="Genomic_DNA"/>
</dbReference>
<evidence type="ECO:0000313" key="6">
    <source>
        <dbReference type="Proteomes" id="UP000199421"/>
    </source>
</evidence>
<organism evidence="5 6">
    <name type="scientific">Olivibacter domesticus</name>
    <name type="common">Pseudosphingobacterium domesticum</name>
    <dbReference type="NCBI Taxonomy" id="407022"/>
    <lineage>
        <taxon>Bacteria</taxon>
        <taxon>Pseudomonadati</taxon>
        <taxon>Bacteroidota</taxon>
        <taxon>Sphingobacteriia</taxon>
        <taxon>Sphingobacteriales</taxon>
        <taxon>Sphingobacteriaceae</taxon>
        <taxon>Olivibacter</taxon>
    </lineage>
</organism>
<sequence>MIDQIGNTPLTKSETLSDQYQCQIYIKEDFHNPGMSSKDRAALYMIRDAEIKNFLKPGYTIIEASSGNTGIGLALLAKELGYKCHIFMSSKGSSEKVNLLNSIGAEVTICQNSNGPKDPASSQARAKSYHERHPHSFFCNQYFNQANIDAHYYMTGPEIWKQSEGKVSHIIAGVGTGGTISGLGRYFKERKKNVNILGVDPEGSILTDYHLKGVVNTSPGKYLIEGIGRHFIPGALDFSVIDQFIQVSDQETVTAAYNFKEMTGYLSGFSSAAVLAALNKLDQQQHFKTTDFVVLFFADHGSRYISKLYNSDWLKKELGYKYINRSELT</sequence>
<dbReference type="GO" id="GO:0006534">
    <property type="term" value="P:cysteine metabolic process"/>
    <property type="evidence" value="ECO:0007669"/>
    <property type="project" value="UniProtKB-ARBA"/>
</dbReference>
<dbReference type="CDD" id="cd01561">
    <property type="entry name" value="CBS_like"/>
    <property type="match status" value="1"/>
</dbReference>
<evidence type="ECO:0000259" key="4">
    <source>
        <dbReference type="Pfam" id="PF00291"/>
    </source>
</evidence>
<comment type="cofactor">
    <cofactor evidence="1">
        <name>pyridoxal 5'-phosphate</name>
        <dbReference type="ChEBI" id="CHEBI:597326"/>
    </cofactor>
</comment>
<evidence type="ECO:0000313" key="5">
    <source>
        <dbReference type="EMBL" id="SEK69599.1"/>
    </source>
</evidence>
<comment type="similarity">
    <text evidence="2">Belongs to the cysteine synthase/cystathionine beta-synthase family.</text>
</comment>
<dbReference type="InterPro" id="IPR036052">
    <property type="entry name" value="TrpB-like_PALP_sf"/>
</dbReference>
<dbReference type="InterPro" id="IPR050214">
    <property type="entry name" value="Cys_Synth/Cystath_Beta-Synth"/>
</dbReference>
<evidence type="ECO:0000256" key="1">
    <source>
        <dbReference type="ARBA" id="ARBA00001933"/>
    </source>
</evidence>
<dbReference type="OrthoDB" id="9808024at2"/>
<dbReference type="SUPFAM" id="SSF53686">
    <property type="entry name" value="Tryptophan synthase beta subunit-like PLP-dependent enzymes"/>
    <property type="match status" value="1"/>
</dbReference>
<evidence type="ECO:0000256" key="2">
    <source>
        <dbReference type="ARBA" id="ARBA00007103"/>
    </source>
</evidence>
<name>A0A1H7J4D9_OLID1</name>
<dbReference type="GO" id="GO:0044272">
    <property type="term" value="P:sulfur compound biosynthetic process"/>
    <property type="evidence" value="ECO:0007669"/>
    <property type="project" value="UniProtKB-ARBA"/>
</dbReference>